<dbReference type="PANTHER" id="PTHR33164:SF43">
    <property type="entry name" value="HTH-TYPE TRANSCRIPTIONAL REPRESSOR YETL"/>
    <property type="match status" value="1"/>
</dbReference>
<dbReference type="SUPFAM" id="SSF46785">
    <property type="entry name" value="Winged helix' DNA-binding domain"/>
    <property type="match status" value="1"/>
</dbReference>
<organism evidence="2 3">
    <name type="scientific">Roseibium aggregatum</name>
    <dbReference type="NCBI Taxonomy" id="187304"/>
    <lineage>
        <taxon>Bacteria</taxon>
        <taxon>Pseudomonadati</taxon>
        <taxon>Pseudomonadota</taxon>
        <taxon>Alphaproteobacteria</taxon>
        <taxon>Hyphomicrobiales</taxon>
        <taxon>Stappiaceae</taxon>
        <taxon>Roseibium</taxon>
    </lineage>
</organism>
<accession>A0A0M6XZ99</accession>
<dbReference type="Pfam" id="PF12802">
    <property type="entry name" value="MarR_2"/>
    <property type="match status" value="1"/>
</dbReference>
<keyword evidence="3" id="KW-1185">Reference proteome</keyword>
<dbReference type="Proteomes" id="UP000048926">
    <property type="component" value="Unassembled WGS sequence"/>
</dbReference>
<name>A0A0M6XZ99_9HYPH</name>
<dbReference type="PRINTS" id="PR00598">
    <property type="entry name" value="HTHMARR"/>
</dbReference>
<feature type="domain" description="HTH marR-type" evidence="1">
    <location>
        <begin position="28"/>
        <end position="166"/>
    </location>
</feature>
<dbReference type="SMART" id="SM00347">
    <property type="entry name" value="HTH_MARR"/>
    <property type="match status" value="1"/>
</dbReference>
<dbReference type="InterPro" id="IPR000835">
    <property type="entry name" value="HTH_MarR-typ"/>
</dbReference>
<dbReference type="PANTHER" id="PTHR33164">
    <property type="entry name" value="TRANSCRIPTIONAL REGULATOR, MARR FAMILY"/>
    <property type="match status" value="1"/>
</dbReference>
<evidence type="ECO:0000313" key="2">
    <source>
        <dbReference type="EMBL" id="CTQ43192.1"/>
    </source>
</evidence>
<dbReference type="RefSeq" id="WP_055655289.1">
    <property type="nucleotide sequence ID" value="NZ_CXST01000001.1"/>
</dbReference>
<dbReference type="Gene3D" id="1.10.10.10">
    <property type="entry name" value="Winged helix-like DNA-binding domain superfamily/Winged helix DNA-binding domain"/>
    <property type="match status" value="1"/>
</dbReference>
<evidence type="ECO:0000259" key="1">
    <source>
        <dbReference type="PROSITE" id="PS50995"/>
    </source>
</evidence>
<protein>
    <submittedName>
        <fullName evidence="2">Multidrug resistance operon repressor</fullName>
    </submittedName>
</protein>
<sequence length="177" mass="19796">MTKLTNPETETQEAIGIASETPETRLPDFELETFFPYRVRVFYSDVTRALSAVYQRDYGMMPAEWRTMAILGSASGGLQASEIVARSSMDKVVVSRAVKRMEERGFLTRESNEADGRSFLLQLSEEGRAAFEDLAPKLKAVEQKMLSGLSPAEIEGFLAVTRRIRENLSDELDGMSD</sequence>
<dbReference type="EMBL" id="CXST01000001">
    <property type="protein sequence ID" value="CTQ43192.1"/>
    <property type="molecule type" value="Genomic_DNA"/>
</dbReference>
<evidence type="ECO:0000313" key="3">
    <source>
        <dbReference type="Proteomes" id="UP000048926"/>
    </source>
</evidence>
<dbReference type="InterPro" id="IPR036388">
    <property type="entry name" value="WH-like_DNA-bd_sf"/>
</dbReference>
<dbReference type="InterPro" id="IPR036390">
    <property type="entry name" value="WH_DNA-bd_sf"/>
</dbReference>
<proteinExistence type="predicted"/>
<gene>
    <name evidence="2" type="primary">mexR</name>
    <name evidence="2" type="ORF">LAL4801_01628</name>
</gene>
<dbReference type="OrthoDB" id="8906692at2"/>
<dbReference type="GO" id="GO:0003700">
    <property type="term" value="F:DNA-binding transcription factor activity"/>
    <property type="evidence" value="ECO:0007669"/>
    <property type="project" value="InterPro"/>
</dbReference>
<dbReference type="STRING" id="187304.B0E33_22065"/>
<dbReference type="PROSITE" id="PS50995">
    <property type="entry name" value="HTH_MARR_2"/>
    <property type="match status" value="1"/>
</dbReference>
<dbReference type="InterPro" id="IPR039422">
    <property type="entry name" value="MarR/SlyA-like"/>
</dbReference>
<reference evidence="3" key="1">
    <citation type="submission" date="2015-07" db="EMBL/GenBank/DDBJ databases">
        <authorList>
            <person name="Rodrigo-Torres Lidia"/>
            <person name="Arahal R.David."/>
        </authorList>
    </citation>
    <scope>NUCLEOTIDE SEQUENCE [LARGE SCALE GENOMIC DNA]</scope>
    <source>
        <strain evidence="3">CECT 4801</strain>
    </source>
</reference>
<dbReference type="AlphaFoldDB" id="A0A0M6XZ99"/>
<dbReference type="GO" id="GO:0006950">
    <property type="term" value="P:response to stress"/>
    <property type="evidence" value="ECO:0007669"/>
    <property type="project" value="TreeGrafter"/>
</dbReference>